<name>A0A7C3WLJ4_9BACT</name>
<proteinExistence type="predicted"/>
<gene>
    <name evidence="1" type="ORF">ENV35_01250</name>
</gene>
<dbReference type="AlphaFoldDB" id="A0A7C3WLJ4"/>
<dbReference type="EMBL" id="DTGA01000036">
    <property type="protein sequence ID" value="HGB30485.1"/>
    <property type="molecule type" value="Genomic_DNA"/>
</dbReference>
<sequence>MQVSPIAYQICNKLGLSGDYWTVLTQTLINLTRSTRMVIYDYLSSKLSYLRSYKGTLNTLSNKANILSSKINNSINALNIILSPIRNTLKSIPLEVLGLQEIPEVADLLQEITTKVPLKIPSNQATIISNLADFDFLEGVETFADLQDKITELSYRASRATALSTYVEKVTFMADEQMKKLENILYIIVEINNIEGTS</sequence>
<accession>A0A7C3WLJ4</accession>
<organism evidence="1">
    <name type="scientific">Dictyoglomus turgidum</name>
    <dbReference type="NCBI Taxonomy" id="513050"/>
    <lineage>
        <taxon>Bacteria</taxon>
        <taxon>Pseudomonadati</taxon>
        <taxon>Dictyoglomota</taxon>
        <taxon>Dictyoglomia</taxon>
        <taxon>Dictyoglomales</taxon>
        <taxon>Dictyoglomaceae</taxon>
        <taxon>Dictyoglomus</taxon>
    </lineage>
</organism>
<evidence type="ECO:0000313" key="1">
    <source>
        <dbReference type="EMBL" id="HGB30485.1"/>
    </source>
</evidence>
<comment type="caution">
    <text evidence="1">The sequence shown here is derived from an EMBL/GenBank/DDBJ whole genome shotgun (WGS) entry which is preliminary data.</text>
</comment>
<protein>
    <submittedName>
        <fullName evidence="1">Uncharacterized protein</fullName>
    </submittedName>
</protein>
<reference evidence="1" key="1">
    <citation type="journal article" date="2020" name="mSystems">
        <title>Genome- and Community-Level Interaction Insights into Carbon Utilization and Element Cycling Functions of Hydrothermarchaeota in Hydrothermal Sediment.</title>
        <authorList>
            <person name="Zhou Z."/>
            <person name="Liu Y."/>
            <person name="Xu W."/>
            <person name="Pan J."/>
            <person name="Luo Z.H."/>
            <person name="Li M."/>
        </authorList>
    </citation>
    <scope>NUCLEOTIDE SEQUENCE [LARGE SCALE GENOMIC DNA]</scope>
    <source>
        <strain evidence="1">SpSt-751</strain>
    </source>
</reference>